<dbReference type="Proteomes" id="UP000055024">
    <property type="component" value="Unassembled WGS sequence"/>
</dbReference>
<evidence type="ECO:0000313" key="1">
    <source>
        <dbReference type="EMBL" id="KRZ15112.1"/>
    </source>
</evidence>
<organism evidence="1 2">
    <name type="scientific">Trichinella zimbabwensis</name>
    <dbReference type="NCBI Taxonomy" id="268475"/>
    <lineage>
        <taxon>Eukaryota</taxon>
        <taxon>Metazoa</taxon>
        <taxon>Ecdysozoa</taxon>
        <taxon>Nematoda</taxon>
        <taxon>Enoplea</taxon>
        <taxon>Dorylaimia</taxon>
        <taxon>Trichinellida</taxon>
        <taxon>Trichinellidae</taxon>
        <taxon>Trichinella</taxon>
    </lineage>
</organism>
<keyword evidence="2" id="KW-1185">Reference proteome</keyword>
<dbReference type="EMBL" id="JYDP01000019">
    <property type="protein sequence ID" value="KRZ15112.1"/>
    <property type="molecule type" value="Genomic_DNA"/>
</dbReference>
<name>A0A0V1HWF0_9BILA</name>
<evidence type="ECO:0000313" key="2">
    <source>
        <dbReference type="Proteomes" id="UP000055024"/>
    </source>
</evidence>
<sequence>MAFENTRPLSDSRMPEELNVKKISSSFDATSARFDFSGLKMENFVNDKTVVACELVDCSFYLAVGQINIIT</sequence>
<comment type="caution">
    <text evidence="1">The sequence shown here is derived from an EMBL/GenBank/DDBJ whole genome shotgun (WGS) entry which is preliminary data.</text>
</comment>
<accession>A0A0V1HWF0</accession>
<reference evidence="1 2" key="1">
    <citation type="submission" date="2015-01" db="EMBL/GenBank/DDBJ databases">
        <title>Evolution of Trichinella species and genotypes.</title>
        <authorList>
            <person name="Korhonen P.K."/>
            <person name="Edoardo P."/>
            <person name="Giuseppe L.R."/>
            <person name="Gasser R.B."/>
        </authorList>
    </citation>
    <scope>NUCLEOTIDE SEQUENCE [LARGE SCALE GENOMIC DNA]</scope>
    <source>
        <strain evidence="1">ISS1029</strain>
    </source>
</reference>
<proteinExistence type="predicted"/>
<dbReference type="AlphaFoldDB" id="A0A0V1HWF0"/>
<gene>
    <name evidence="1" type="ORF">T11_5762</name>
</gene>
<protein>
    <submittedName>
        <fullName evidence="1">Uncharacterized protein</fullName>
    </submittedName>
</protein>